<dbReference type="OrthoDB" id="5428495at2759"/>
<organism evidence="8 9">
    <name type="scientific">Lodderomyces elongisporus (strain ATCC 11503 / CBS 2605 / JCM 1781 / NBRC 1676 / NRRL YB-4239)</name>
    <name type="common">Yeast</name>
    <name type="synonym">Saccharomyces elongisporus</name>
    <dbReference type="NCBI Taxonomy" id="379508"/>
    <lineage>
        <taxon>Eukaryota</taxon>
        <taxon>Fungi</taxon>
        <taxon>Dikarya</taxon>
        <taxon>Ascomycota</taxon>
        <taxon>Saccharomycotina</taxon>
        <taxon>Pichiomycetes</taxon>
        <taxon>Debaryomycetaceae</taxon>
        <taxon>Candida/Lodderomyces clade</taxon>
        <taxon>Lodderomyces</taxon>
    </lineage>
</organism>
<keyword evidence="4 7" id="KW-0812">Transmembrane</keyword>
<feature type="transmembrane region" description="Helical" evidence="7">
    <location>
        <begin position="514"/>
        <end position="533"/>
    </location>
</feature>
<comment type="similarity">
    <text evidence="2">Belongs to the purine-cytosine permease (2.A.39) family.</text>
</comment>
<dbReference type="PIRSF" id="PIRSF002744">
    <property type="entry name" value="Pur-cyt_permease"/>
    <property type="match status" value="1"/>
</dbReference>
<feature type="transmembrane region" description="Helical" evidence="7">
    <location>
        <begin position="109"/>
        <end position="128"/>
    </location>
</feature>
<evidence type="ECO:0000313" key="8">
    <source>
        <dbReference type="EMBL" id="EDK47181.1"/>
    </source>
</evidence>
<proteinExistence type="inferred from homology"/>
<feature type="transmembrane region" description="Helical" evidence="7">
    <location>
        <begin position="75"/>
        <end position="97"/>
    </location>
</feature>
<dbReference type="HOGENOM" id="CLU_026016_2_1_1"/>
<dbReference type="Gene3D" id="1.10.4160.10">
    <property type="entry name" value="Hydantoin permease"/>
    <property type="match status" value="1"/>
</dbReference>
<feature type="transmembrane region" description="Helical" evidence="7">
    <location>
        <begin position="376"/>
        <end position="395"/>
    </location>
</feature>
<evidence type="ECO:0000256" key="3">
    <source>
        <dbReference type="ARBA" id="ARBA00022448"/>
    </source>
</evidence>
<keyword evidence="6 7" id="KW-0472">Membrane</keyword>
<feature type="transmembrane region" description="Helical" evidence="7">
    <location>
        <begin position="184"/>
        <end position="205"/>
    </location>
</feature>
<dbReference type="GO" id="GO:0000329">
    <property type="term" value="C:fungal-type vacuole membrane"/>
    <property type="evidence" value="ECO:0007669"/>
    <property type="project" value="TreeGrafter"/>
</dbReference>
<dbReference type="InterPro" id="IPR026030">
    <property type="entry name" value="Pur-cyt_permease_Fcy2/21/22"/>
</dbReference>
<dbReference type="KEGG" id="lel:PVL30_002457"/>
<dbReference type="VEuPathDB" id="FungiDB:LELG_05362"/>
<dbReference type="AlphaFoldDB" id="A5E6X3"/>
<evidence type="ECO:0008006" key="10">
    <source>
        <dbReference type="Google" id="ProtNLM"/>
    </source>
</evidence>
<feature type="transmembrane region" description="Helical" evidence="7">
    <location>
        <begin position="258"/>
        <end position="281"/>
    </location>
</feature>
<dbReference type="GO" id="GO:0005886">
    <property type="term" value="C:plasma membrane"/>
    <property type="evidence" value="ECO:0007669"/>
    <property type="project" value="TreeGrafter"/>
</dbReference>
<keyword evidence="9" id="KW-1185">Reference proteome</keyword>
<evidence type="ECO:0000256" key="5">
    <source>
        <dbReference type="ARBA" id="ARBA00022989"/>
    </source>
</evidence>
<gene>
    <name evidence="8" type="ORF">LELG_05362</name>
</gene>
<feature type="transmembrane region" description="Helical" evidence="7">
    <location>
        <begin position="346"/>
        <end position="364"/>
    </location>
</feature>
<reference evidence="8 9" key="1">
    <citation type="journal article" date="2009" name="Nature">
        <title>Evolution of pathogenicity and sexual reproduction in eight Candida genomes.</title>
        <authorList>
            <person name="Butler G."/>
            <person name="Rasmussen M.D."/>
            <person name="Lin M.F."/>
            <person name="Santos M.A."/>
            <person name="Sakthikumar S."/>
            <person name="Munro C.A."/>
            <person name="Rheinbay E."/>
            <person name="Grabherr M."/>
            <person name="Forche A."/>
            <person name="Reedy J.L."/>
            <person name="Agrafioti I."/>
            <person name="Arnaud M.B."/>
            <person name="Bates S."/>
            <person name="Brown A.J."/>
            <person name="Brunke S."/>
            <person name="Costanzo M.C."/>
            <person name="Fitzpatrick D.A."/>
            <person name="de Groot P.W."/>
            <person name="Harris D."/>
            <person name="Hoyer L.L."/>
            <person name="Hube B."/>
            <person name="Klis F.M."/>
            <person name="Kodira C."/>
            <person name="Lennard N."/>
            <person name="Logue M.E."/>
            <person name="Martin R."/>
            <person name="Neiman A.M."/>
            <person name="Nikolaou E."/>
            <person name="Quail M.A."/>
            <person name="Quinn J."/>
            <person name="Santos M.C."/>
            <person name="Schmitzberger F.F."/>
            <person name="Sherlock G."/>
            <person name="Shah P."/>
            <person name="Silverstein K.A."/>
            <person name="Skrzypek M.S."/>
            <person name="Soll D."/>
            <person name="Staggs R."/>
            <person name="Stansfield I."/>
            <person name="Stumpf M.P."/>
            <person name="Sudbery P.E."/>
            <person name="Srikantha T."/>
            <person name="Zeng Q."/>
            <person name="Berman J."/>
            <person name="Berriman M."/>
            <person name="Heitman J."/>
            <person name="Gow N.A."/>
            <person name="Lorenz M.C."/>
            <person name="Birren B.W."/>
            <person name="Kellis M."/>
            <person name="Cuomo C.A."/>
        </authorList>
    </citation>
    <scope>NUCLEOTIDE SEQUENCE [LARGE SCALE GENOMIC DNA]</scope>
    <source>
        <strain evidence="9">ATCC 11503 / BCRC 21390 / CBS 2605 / JCM 1781 / NBRC 1676 / NRRL YB-4239</strain>
    </source>
</reference>
<comment type="subcellular location">
    <subcellularLocation>
        <location evidence="1">Membrane</location>
        <topology evidence="1">Multi-pass membrane protein</topology>
    </subcellularLocation>
</comment>
<dbReference type="EMBL" id="CH981532">
    <property type="protein sequence ID" value="EDK47181.1"/>
    <property type="molecule type" value="Genomic_DNA"/>
</dbReference>
<dbReference type="PANTHER" id="PTHR31806">
    <property type="entry name" value="PURINE-CYTOSINE PERMEASE FCY2-RELATED"/>
    <property type="match status" value="1"/>
</dbReference>
<protein>
    <recommendedName>
        <fullName evidence="10">Vitamin B6 transporter TPN1</fullName>
    </recommendedName>
</protein>
<dbReference type="Proteomes" id="UP000001996">
    <property type="component" value="Unassembled WGS sequence"/>
</dbReference>
<accession>A5E6X3</accession>
<dbReference type="InterPro" id="IPR001248">
    <property type="entry name" value="Pur-cyt_permease"/>
</dbReference>
<evidence type="ECO:0000313" key="9">
    <source>
        <dbReference type="Proteomes" id="UP000001996"/>
    </source>
</evidence>
<keyword evidence="3" id="KW-0813">Transport</keyword>
<feature type="transmembrane region" description="Helical" evidence="7">
    <location>
        <begin position="217"/>
        <end position="238"/>
    </location>
</feature>
<evidence type="ECO:0000256" key="1">
    <source>
        <dbReference type="ARBA" id="ARBA00004141"/>
    </source>
</evidence>
<dbReference type="OMA" id="GRYFMGY"/>
<dbReference type="GeneID" id="5230537"/>
<name>A5E6X3_LODEL</name>
<evidence type="ECO:0000256" key="7">
    <source>
        <dbReference type="SAM" id="Phobius"/>
    </source>
</evidence>
<sequence length="579" mass="64140">MKAQQDNQSIRKDQTDFESVASTEQLESLSYHKFSKYIKWIYQLDSLGIETRGIERVSPEEREEFAKSKSTTIQLLEVVGLWWAACGGLTSMSSFFLPTLLFSLNLKDSLVCGLISMNIGCLAAAYCSTMGPKSGCRQMVTARFIFGEWGVIVVAVIAIVGGIGWSVVNCVLGGQILLAMNHSISLSVGIVVVAIISLVVAVFGIKFVLRFQTLLSIPIFVSTIFFYVDVCKKIGYVGQANSMIDDLGIDKLTWQGNWLSFFAIGYSVTATWGSCASDYYILFPESTSSTRVFFITFLGIAIPTTLVAIPATICGTIAYSYGPWLEAYNRNGVGELIFEAFDQSKALTSLLFLSLITNNIMNTYSVAFEFQLINKFLVFVPRWVWATLVSVIYIVLSLVGKEHFSTILSNFLPMLGYWISMYIALLLEENLFFRSTVTVRKFHEREFEVGSSSDSEFGVGVDGDFGQNLGQNLGQNVAKDYGNGYGIDASRDSDQELKNLYNWKNWNRPNGRTMGIAACIAFCCGVAGAVVGMNQVYYRGPLAAKIGEYGGDLGMFLAFGFTGITYPCVRYLELKRFKR</sequence>
<evidence type="ECO:0000256" key="6">
    <source>
        <dbReference type="ARBA" id="ARBA00023136"/>
    </source>
</evidence>
<feature type="transmembrane region" description="Helical" evidence="7">
    <location>
        <begin position="293"/>
        <end position="321"/>
    </location>
</feature>
<evidence type="ECO:0000256" key="4">
    <source>
        <dbReference type="ARBA" id="ARBA00022692"/>
    </source>
</evidence>
<keyword evidence="5 7" id="KW-1133">Transmembrane helix</keyword>
<dbReference type="eggNOG" id="ENOG502QR29">
    <property type="taxonomic scope" value="Eukaryota"/>
</dbReference>
<dbReference type="PANTHER" id="PTHR31806:SF17">
    <property type="entry name" value="VITAMIN B6 TRANSPORTER TPN1"/>
    <property type="match status" value="1"/>
</dbReference>
<dbReference type="Pfam" id="PF02133">
    <property type="entry name" value="Transp_cyt_pur"/>
    <property type="match status" value="1"/>
</dbReference>
<feature type="transmembrane region" description="Helical" evidence="7">
    <location>
        <begin position="149"/>
        <end position="178"/>
    </location>
</feature>
<dbReference type="InParanoid" id="A5E6X3"/>
<dbReference type="GO" id="GO:0022857">
    <property type="term" value="F:transmembrane transporter activity"/>
    <property type="evidence" value="ECO:0007669"/>
    <property type="project" value="InterPro"/>
</dbReference>
<feature type="transmembrane region" description="Helical" evidence="7">
    <location>
        <begin position="553"/>
        <end position="572"/>
    </location>
</feature>
<feature type="transmembrane region" description="Helical" evidence="7">
    <location>
        <begin position="407"/>
        <end position="427"/>
    </location>
</feature>
<evidence type="ECO:0000256" key="2">
    <source>
        <dbReference type="ARBA" id="ARBA00008974"/>
    </source>
</evidence>